<feature type="region of interest" description="Disordered" evidence="1">
    <location>
        <begin position="107"/>
        <end position="160"/>
    </location>
</feature>
<feature type="compositionally biased region" description="Basic and acidic residues" evidence="1">
    <location>
        <begin position="125"/>
        <end position="141"/>
    </location>
</feature>
<evidence type="ECO:0000313" key="3">
    <source>
        <dbReference type="Proteomes" id="UP000385207"/>
    </source>
</evidence>
<dbReference type="InterPro" id="IPR008727">
    <property type="entry name" value="PAAR_motif"/>
</dbReference>
<gene>
    <name evidence="2" type="ORF">PS862_02098</name>
</gene>
<organism evidence="2 3">
    <name type="scientific">Pseudomonas fluorescens</name>
    <dbReference type="NCBI Taxonomy" id="294"/>
    <lineage>
        <taxon>Bacteria</taxon>
        <taxon>Pseudomonadati</taxon>
        <taxon>Pseudomonadota</taxon>
        <taxon>Gammaproteobacteria</taxon>
        <taxon>Pseudomonadales</taxon>
        <taxon>Pseudomonadaceae</taxon>
        <taxon>Pseudomonas</taxon>
    </lineage>
</organism>
<dbReference type="EMBL" id="CABVII010000007">
    <property type="protein sequence ID" value="VVO86173.1"/>
    <property type="molecule type" value="Genomic_DNA"/>
</dbReference>
<evidence type="ECO:0000256" key="1">
    <source>
        <dbReference type="SAM" id="MobiDB-lite"/>
    </source>
</evidence>
<evidence type="ECO:0000313" key="2">
    <source>
        <dbReference type="EMBL" id="VVO86173.1"/>
    </source>
</evidence>
<feature type="compositionally biased region" description="Polar residues" evidence="1">
    <location>
        <begin position="142"/>
        <end position="153"/>
    </location>
</feature>
<sequence>MMRYHITVGAKTTVDGTVLTGWEYSTINGQAMAREGDEVKCPECDSTGKIVCDGPRLVDLLDGRNAALDGDLCHCKCDPPPRLIANQTFRCQVIEDGAIVPRAQTAAQPFTPAANSPSPTAPRPSGERERQETLQKYEQAQRDYQQARRNNPVPSIDLRRDGEPLSFVQRQLQHVYEMLAMGNTTLFLDVFPLHVFYQERGFTSLKTCLRSRSNIYGHDQQPVL</sequence>
<accession>A0A5E7JSM0</accession>
<dbReference type="CDD" id="cd14744">
    <property type="entry name" value="PAAR_CT_2"/>
    <property type="match status" value="1"/>
</dbReference>
<proteinExistence type="predicted"/>
<reference evidence="2 3" key="1">
    <citation type="submission" date="2019-09" db="EMBL/GenBank/DDBJ databases">
        <authorList>
            <person name="Chandra G."/>
            <person name="Truman W A."/>
        </authorList>
    </citation>
    <scope>NUCLEOTIDE SEQUENCE [LARGE SCALE GENOMIC DNA]</scope>
    <source>
        <strain evidence="2">PS862</strain>
    </source>
</reference>
<dbReference type="Gene3D" id="2.60.200.60">
    <property type="match status" value="1"/>
</dbReference>
<protein>
    <recommendedName>
        <fullName evidence="4">PAAR domain-containing protein</fullName>
    </recommendedName>
</protein>
<dbReference type="InterPro" id="IPR019658">
    <property type="entry name" value="DUF2515"/>
</dbReference>
<dbReference type="Pfam" id="PF05488">
    <property type="entry name" value="PAAR_motif"/>
    <property type="match status" value="1"/>
</dbReference>
<name>A0A5E7JSM0_PSEFL</name>
<evidence type="ECO:0008006" key="4">
    <source>
        <dbReference type="Google" id="ProtNLM"/>
    </source>
</evidence>
<dbReference type="AlphaFoldDB" id="A0A5E7JSM0"/>
<dbReference type="Pfam" id="PF10720">
    <property type="entry name" value="DUF2515"/>
    <property type="match status" value="1"/>
</dbReference>
<dbReference type="Proteomes" id="UP000385207">
    <property type="component" value="Unassembled WGS sequence"/>
</dbReference>
<feature type="compositionally biased region" description="Low complexity" evidence="1">
    <location>
        <begin position="107"/>
        <end position="118"/>
    </location>
</feature>